<accession>A0ACB8UT80</accession>
<proteinExistence type="predicted"/>
<dbReference type="EMBL" id="JALBCA010000069">
    <property type="protein sequence ID" value="KAI2384671.1"/>
    <property type="molecule type" value="Genomic_DNA"/>
</dbReference>
<protein>
    <submittedName>
        <fullName evidence="1">Uncharacterized protein</fullName>
    </submittedName>
</protein>
<evidence type="ECO:0000313" key="1">
    <source>
        <dbReference type="EMBL" id="KAI2384671.1"/>
    </source>
</evidence>
<organism evidence="1">
    <name type="scientific">Ophidiomyces ophidiicola</name>
    <dbReference type="NCBI Taxonomy" id="1387563"/>
    <lineage>
        <taxon>Eukaryota</taxon>
        <taxon>Fungi</taxon>
        <taxon>Dikarya</taxon>
        <taxon>Ascomycota</taxon>
        <taxon>Pezizomycotina</taxon>
        <taxon>Eurotiomycetes</taxon>
        <taxon>Eurotiomycetidae</taxon>
        <taxon>Onygenales</taxon>
        <taxon>Onygenaceae</taxon>
        <taxon>Ophidiomyces</taxon>
    </lineage>
</organism>
<reference evidence="1" key="1">
    <citation type="journal article" date="2022" name="bioRxiv">
        <title>Population genetic analysis of Ophidiomyces ophidiicola, the causative agent of snake fungal disease, indicates recent introductions to the USA.</title>
        <authorList>
            <person name="Ladner J.T."/>
            <person name="Palmer J.M."/>
            <person name="Ettinger C.L."/>
            <person name="Stajich J.E."/>
            <person name="Farrell T.M."/>
            <person name="Glorioso B.M."/>
            <person name="Lawson B."/>
            <person name="Price S.J."/>
            <person name="Stengle A.G."/>
            <person name="Grear D.A."/>
            <person name="Lorch J.M."/>
        </authorList>
    </citation>
    <scope>NUCLEOTIDE SEQUENCE</scope>
    <source>
        <strain evidence="1">NWHC 24266-5</strain>
    </source>
</reference>
<sequence length="93" mass="10629">MLPQGLYTPVRAVLNWTGYSLDNLSEEWQKPSVTYPEKWCKNDGLTPIHKSAFDENDKEDIISARITPKYGTSKTHHLYKDGTGTMEKGDVRQ</sequence>
<comment type="caution">
    <text evidence="1">The sequence shown here is derived from an EMBL/GenBank/DDBJ whole genome shotgun (WGS) entry which is preliminary data.</text>
</comment>
<name>A0ACB8UT80_9EURO</name>
<gene>
    <name evidence="1" type="ORF">LOY88_004516</name>
</gene>